<comment type="similarity">
    <text evidence="1">Belongs to the SIP oxidoreductase family.</text>
</comment>
<protein>
    <submittedName>
        <fullName evidence="3">NADPH-dependent ferric siderophore reductase</fullName>
    </submittedName>
</protein>
<reference evidence="3 4" key="1">
    <citation type="submission" date="2020-08" db="EMBL/GenBank/DDBJ databases">
        <title>Genomic Encyclopedia of Type Strains, Phase IV (KMG-IV): sequencing the most valuable type-strain genomes for metagenomic binning, comparative biology and taxonomic classification.</title>
        <authorList>
            <person name="Goeker M."/>
        </authorList>
    </citation>
    <scope>NUCLEOTIDE SEQUENCE [LARGE SCALE GENOMIC DNA]</scope>
    <source>
        <strain evidence="3 4">DSM 102238</strain>
    </source>
</reference>
<dbReference type="AlphaFoldDB" id="A0A7W6EGP6"/>
<accession>A0A7W6EGP6</accession>
<sequence>MGVLTSRLDVPLDDPHGFLEHLKAHLPDAIPTDAVLGEATVIDLYGARTRLDFRGSVLRIDVEGEEAGALGIAKGTAAYYVQHILGDRCPDLRWSGDGAGTRDLAHFREMRVVSAFDVTPRMRRVRLAGAELARFATGGLHVRLAIPPAGRAPVWPHAGAAALPVWPTGEDTLATRVYTIRAIDPDAGHLDIDVALHEPPSVGCRWACEARPGDRVGILGPGGDGTKPAGWTLLLGDETALPAIARMLETLPANARGQAFLEVADAGEEQALRHPAGFEVHWLHRGDRPPGTTDLLIEAARSAAWPDEGGVYVWAAAEFAAFKEIRHHCRKERGLKKGQHLAVAYWRRGRLQGDDEADDHE</sequence>
<dbReference type="Pfam" id="PF04954">
    <property type="entry name" value="SIP"/>
    <property type="match status" value="1"/>
</dbReference>
<keyword evidence="4" id="KW-1185">Reference proteome</keyword>
<dbReference type="SUPFAM" id="SSF63380">
    <property type="entry name" value="Riboflavin synthase domain-like"/>
    <property type="match status" value="1"/>
</dbReference>
<organism evidence="3 4">
    <name type="scientific">Aureimonas pseudogalii</name>
    <dbReference type="NCBI Taxonomy" id="1744844"/>
    <lineage>
        <taxon>Bacteria</taxon>
        <taxon>Pseudomonadati</taxon>
        <taxon>Pseudomonadota</taxon>
        <taxon>Alphaproteobacteria</taxon>
        <taxon>Hyphomicrobiales</taxon>
        <taxon>Aurantimonadaceae</taxon>
        <taxon>Aureimonas</taxon>
    </lineage>
</organism>
<evidence type="ECO:0000313" key="3">
    <source>
        <dbReference type="EMBL" id="MBB3998008.1"/>
    </source>
</evidence>
<dbReference type="RefSeq" id="WP_183199540.1">
    <property type="nucleotide sequence ID" value="NZ_JACIEK010000003.1"/>
</dbReference>
<dbReference type="PROSITE" id="PS51384">
    <property type="entry name" value="FAD_FR"/>
    <property type="match status" value="1"/>
</dbReference>
<dbReference type="CDD" id="cd06193">
    <property type="entry name" value="siderophore_interacting"/>
    <property type="match status" value="1"/>
</dbReference>
<dbReference type="Gene3D" id="2.40.30.10">
    <property type="entry name" value="Translation factors"/>
    <property type="match status" value="1"/>
</dbReference>
<dbReference type="PANTHER" id="PTHR30157:SF0">
    <property type="entry name" value="NADPH-DEPENDENT FERRIC-CHELATE REDUCTASE"/>
    <property type="match status" value="1"/>
</dbReference>
<gene>
    <name evidence="3" type="ORF">GGR04_001846</name>
</gene>
<comment type="caution">
    <text evidence="3">The sequence shown here is derived from an EMBL/GenBank/DDBJ whole genome shotgun (WGS) entry which is preliminary data.</text>
</comment>
<dbReference type="InterPro" id="IPR013113">
    <property type="entry name" value="SIP_FAD-bd"/>
</dbReference>
<feature type="domain" description="FAD-binding FR-type" evidence="2">
    <location>
        <begin position="105"/>
        <end position="228"/>
    </location>
</feature>
<dbReference type="Proteomes" id="UP000542776">
    <property type="component" value="Unassembled WGS sequence"/>
</dbReference>
<dbReference type="EMBL" id="JACIEK010000003">
    <property type="protein sequence ID" value="MBB3998008.1"/>
    <property type="molecule type" value="Genomic_DNA"/>
</dbReference>
<dbReference type="InterPro" id="IPR039374">
    <property type="entry name" value="SIP_fam"/>
</dbReference>
<name>A0A7W6EGP6_9HYPH</name>
<dbReference type="InterPro" id="IPR017927">
    <property type="entry name" value="FAD-bd_FR_type"/>
</dbReference>
<dbReference type="Pfam" id="PF08021">
    <property type="entry name" value="FAD_binding_9"/>
    <property type="match status" value="1"/>
</dbReference>
<dbReference type="InterPro" id="IPR017938">
    <property type="entry name" value="Riboflavin_synthase-like_b-brl"/>
</dbReference>
<evidence type="ECO:0000313" key="4">
    <source>
        <dbReference type="Proteomes" id="UP000542776"/>
    </source>
</evidence>
<evidence type="ECO:0000256" key="1">
    <source>
        <dbReference type="ARBA" id="ARBA00035644"/>
    </source>
</evidence>
<proteinExistence type="inferred from homology"/>
<dbReference type="InterPro" id="IPR007037">
    <property type="entry name" value="SIP_rossman_dom"/>
</dbReference>
<dbReference type="Gene3D" id="3.40.50.80">
    <property type="entry name" value="Nucleotide-binding domain of ferredoxin-NADP reductase (FNR) module"/>
    <property type="match status" value="1"/>
</dbReference>
<dbReference type="InterPro" id="IPR039261">
    <property type="entry name" value="FNR_nucleotide-bd"/>
</dbReference>
<evidence type="ECO:0000259" key="2">
    <source>
        <dbReference type="PROSITE" id="PS51384"/>
    </source>
</evidence>
<dbReference type="GO" id="GO:0016491">
    <property type="term" value="F:oxidoreductase activity"/>
    <property type="evidence" value="ECO:0007669"/>
    <property type="project" value="InterPro"/>
</dbReference>
<dbReference type="PANTHER" id="PTHR30157">
    <property type="entry name" value="FERRIC REDUCTASE, NADPH-DEPENDENT"/>
    <property type="match status" value="1"/>
</dbReference>